<dbReference type="EMBL" id="JALNUB010000004">
    <property type="protein sequence ID" value="MCK8141801.1"/>
    <property type="molecule type" value="Genomic_DNA"/>
</dbReference>
<protein>
    <recommendedName>
        <fullName evidence="3">Lipoprotein</fullName>
    </recommendedName>
</protein>
<sequence length="138" mass="16075">MRIIILLFFLTALSSCGSKYIQEVSAAQKTKFGFEITAPNQAIYFVTNEKIEFRNITKNNPEKTANALYNKYGPARDDFFIGSTNAIDFKFNLENKTYYIAIDKFRKRNAMLLFDGKHKPKIEFNPKKYNQLIIKSKH</sequence>
<dbReference type="RefSeq" id="WP_248428161.1">
    <property type="nucleotide sequence ID" value="NZ_JALNUB010000004.1"/>
</dbReference>
<evidence type="ECO:0000313" key="2">
    <source>
        <dbReference type="Proteomes" id="UP001139260"/>
    </source>
</evidence>
<organism evidence="1 2">
    <name type="scientific">Flavobacterium pygoscelis</name>
    <dbReference type="NCBI Taxonomy" id="2893176"/>
    <lineage>
        <taxon>Bacteria</taxon>
        <taxon>Pseudomonadati</taxon>
        <taxon>Bacteroidota</taxon>
        <taxon>Flavobacteriia</taxon>
        <taxon>Flavobacteriales</taxon>
        <taxon>Flavobacteriaceae</taxon>
        <taxon>Flavobacterium</taxon>
    </lineage>
</organism>
<gene>
    <name evidence="1" type="ORF">MW871_07825</name>
</gene>
<name>A0A9X1XSL1_9FLAO</name>
<dbReference type="PROSITE" id="PS51257">
    <property type="entry name" value="PROKAR_LIPOPROTEIN"/>
    <property type="match status" value="1"/>
</dbReference>
<accession>A0A9X1XSL1</accession>
<evidence type="ECO:0008006" key="3">
    <source>
        <dbReference type="Google" id="ProtNLM"/>
    </source>
</evidence>
<dbReference type="AlphaFoldDB" id="A0A9X1XSL1"/>
<dbReference type="Proteomes" id="UP001139260">
    <property type="component" value="Unassembled WGS sequence"/>
</dbReference>
<keyword evidence="2" id="KW-1185">Reference proteome</keyword>
<evidence type="ECO:0000313" key="1">
    <source>
        <dbReference type="EMBL" id="MCK8141801.1"/>
    </source>
</evidence>
<reference evidence="1" key="1">
    <citation type="submission" date="2022-04" db="EMBL/GenBank/DDBJ databases">
        <title>Flavobacterium pygoscelis sp. nov. isolated from Chinstrap chick (Pygoscelis antarcticus).</title>
        <authorList>
            <person name="Irgang R."/>
            <person name="Poblete-Morales M."/>
            <person name="Avendano-Herrera R."/>
        </authorList>
    </citation>
    <scope>NUCLEOTIDE SEQUENCE</scope>
    <source>
        <strain evidence="1">I-SCBP12n</strain>
    </source>
</reference>
<comment type="caution">
    <text evidence="1">The sequence shown here is derived from an EMBL/GenBank/DDBJ whole genome shotgun (WGS) entry which is preliminary data.</text>
</comment>
<proteinExistence type="predicted"/>